<dbReference type="Pfam" id="PF13384">
    <property type="entry name" value="HTH_23"/>
    <property type="match status" value="1"/>
</dbReference>
<keyword evidence="2" id="KW-1185">Reference proteome</keyword>
<comment type="caution">
    <text evidence="1">The sequence shown here is derived from an EMBL/GenBank/DDBJ whole genome shotgun (WGS) entry which is preliminary data.</text>
</comment>
<gene>
    <name evidence="1" type="ORF">DU506_19885</name>
</gene>
<dbReference type="Proteomes" id="UP000253204">
    <property type="component" value="Unassembled WGS sequence"/>
</dbReference>
<reference evidence="1 2" key="1">
    <citation type="submission" date="2018-07" db="EMBL/GenBank/DDBJ databases">
        <title>Halomonas rutogse sp. nov., isolated from Lake TangqianCo on Tibetan Plateau.</title>
        <authorList>
            <person name="Lu H."/>
            <person name="Xing P."/>
            <person name="Wu Q."/>
        </authorList>
    </citation>
    <scope>NUCLEOTIDE SEQUENCE [LARGE SCALE GENOMIC DNA]</scope>
    <source>
        <strain evidence="1 2">TQ8S</strain>
    </source>
</reference>
<dbReference type="InterPro" id="IPR036388">
    <property type="entry name" value="WH-like_DNA-bd_sf"/>
</dbReference>
<dbReference type="SUPFAM" id="SSF46689">
    <property type="entry name" value="Homeodomain-like"/>
    <property type="match status" value="1"/>
</dbReference>
<protein>
    <submittedName>
        <fullName evidence="1">Uncharacterized protein</fullName>
    </submittedName>
</protein>
<organism evidence="1 2">
    <name type="scientific">Vreelandella rituensis</name>
    <dbReference type="NCBI Taxonomy" id="2282306"/>
    <lineage>
        <taxon>Bacteria</taxon>
        <taxon>Pseudomonadati</taxon>
        <taxon>Pseudomonadota</taxon>
        <taxon>Gammaproteobacteria</taxon>
        <taxon>Oceanospirillales</taxon>
        <taxon>Halomonadaceae</taxon>
        <taxon>Vreelandella</taxon>
    </lineage>
</organism>
<dbReference type="InterPro" id="IPR009057">
    <property type="entry name" value="Homeodomain-like_sf"/>
</dbReference>
<dbReference type="AlphaFoldDB" id="A0A368TMP4"/>
<dbReference type="EMBL" id="QPIJ01000089">
    <property type="protein sequence ID" value="RCV85861.1"/>
    <property type="molecule type" value="Genomic_DNA"/>
</dbReference>
<dbReference type="RefSeq" id="WP_114488601.1">
    <property type="nucleotide sequence ID" value="NZ_QPIJ01000089.1"/>
</dbReference>
<accession>A0A368TMP4</accession>
<dbReference type="Gene3D" id="1.10.10.10">
    <property type="entry name" value="Winged helix-like DNA-binding domain superfamily/Winged helix DNA-binding domain"/>
    <property type="match status" value="1"/>
</dbReference>
<evidence type="ECO:0000313" key="2">
    <source>
        <dbReference type="Proteomes" id="UP000253204"/>
    </source>
</evidence>
<proteinExistence type="predicted"/>
<evidence type="ECO:0000313" key="1">
    <source>
        <dbReference type="EMBL" id="RCV85861.1"/>
    </source>
</evidence>
<name>A0A368TMP4_9GAMM</name>
<sequence>MELRNTTLDDISAVIGFSATLRLVAWFGDGSNLYVPIVAEEGHLLVRLLGLPAAKRLCEAWPGEHLAVPRLRDHEDDLRKRSVARFIEKGFGTREIAGMLRISERRVQQILRELEVAGLVQVAGPARRGVAVKTAGENLQGHWPPPTGLLKKQSA</sequence>